<feature type="region of interest" description="Disordered" evidence="1">
    <location>
        <begin position="56"/>
        <end position="83"/>
    </location>
</feature>
<sequence length="339" mass="37476">MDIVEATNVFQDWELLHSNSDSESAPVSSPKSNNSSDGIDSGGLIQANYFSLDAQNRFGEDLDDDKSAGSDNPSWVDPGLEENPARFLHKDSGEFWTDSRSERSEDRKFNELDGRNELGFSHNEKKEVSFEGIGEILEEKSEKAEDLGKFYLGSSGIEVGSDKLNEFAENSQVDVEGNLNLSGESGDLGEEKNNVNLQGDSEVLGEAKVENEKIGSGSEVIEDTGNKKTGGLEKRSVVWWKMPMEFLKYFVFKMSPVWTVSVAAAVMGFVILGRRLYKMKKKTRALEIKVTVDDKKVSQVMSRAARLNEAFSVVKRVPVIRPSLPAVGTSNAWPAMSLR</sequence>
<dbReference type="PANTHER" id="PTHR33646">
    <property type="entry name" value="GB|AAF00631.1"/>
    <property type="match status" value="1"/>
</dbReference>
<keyword evidence="2" id="KW-0472">Membrane</keyword>
<dbReference type="PANTHER" id="PTHR33646:SF6">
    <property type="entry name" value="TRANSMEMBRANE PROTEIN"/>
    <property type="match status" value="1"/>
</dbReference>
<organism evidence="4 5">
    <name type="scientific">Handroanthus impetiginosus</name>
    <dbReference type="NCBI Taxonomy" id="429701"/>
    <lineage>
        <taxon>Eukaryota</taxon>
        <taxon>Viridiplantae</taxon>
        <taxon>Streptophyta</taxon>
        <taxon>Embryophyta</taxon>
        <taxon>Tracheophyta</taxon>
        <taxon>Spermatophyta</taxon>
        <taxon>Magnoliopsida</taxon>
        <taxon>eudicotyledons</taxon>
        <taxon>Gunneridae</taxon>
        <taxon>Pentapetalae</taxon>
        <taxon>asterids</taxon>
        <taxon>lamiids</taxon>
        <taxon>Lamiales</taxon>
        <taxon>Bignoniaceae</taxon>
        <taxon>Crescentiina</taxon>
        <taxon>Tabebuia alliance</taxon>
        <taxon>Handroanthus</taxon>
    </lineage>
</organism>
<dbReference type="EMBL" id="NKXS01002906">
    <property type="protein sequence ID" value="PIN11614.1"/>
    <property type="molecule type" value="Genomic_DNA"/>
</dbReference>
<dbReference type="InterPro" id="IPR049224">
    <property type="entry name" value="DUF6821"/>
</dbReference>
<name>A0A2G9H259_9LAMI</name>
<dbReference type="InterPro" id="IPR045883">
    <property type="entry name" value="At4g13530-like"/>
</dbReference>
<dbReference type="AlphaFoldDB" id="A0A2G9H259"/>
<keyword evidence="2" id="KW-1133">Transmembrane helix</keyword>
<gene>
    <name evidence="4" type="ORF">CDL12_15770</name>
</gene>
<feature type="region of interest" description="Disordered" evidence="1">
    <location>
        <begin position="17"/>
        <end position="40"/>
    </location>
</feature>
<evidence type="ECO:0000313" key="5">
    <source>
        <dbReference type="Proteomes" id="UP000231279"/>
    </source>
</evidence>
<dbReference type="STRING" id="429701.A0A2G9H259"/>
<dbReference type="Proteomes" id="UP000231279">
    <property type="component" value="Unassembled WGS sequence"/>
</dbReference>
<evidence type="ECO:0000259" key="3">
    <source>
        <dbReference type="Pfam" id="PF20705"/>
    </source>
</evidence>
<keyword evidence="2" id="KW-0812">Transmembrane</keyword>
<evidence type="ECO:0000256" key="1">
    <source>
        <dbReference type="SAM" id="MobiDB-lite"/>
    </source>
</evidence>
<comment type="caution">
    <text evidence="4">The sequence shown here is derived from an EMBL/GenBank/DDBJ whole genome shotgun (WGS) entry which is preliminary data.</text>
</comment>
<evidence type="ECO:0000256" key="2">
    <source>
        <dbReference type="SAM" id="Phobius"/>
    </source>
</evidence>
<feature type="compositionally biased region" description="Polar residues" evidence="1">
    <location>
        <begin position="17"/>
        <end position="31"/>
    </location>
</feature>
<reference evidence="5" key="1">
    <citation type="journal article" date="2018" name="Gigascience">
        <title>Genome assembly of the Pink Ipe (Handroanthus impetiginosus, Bignoniaceae), a highly valued, ecologically keystone Neotropical timber forest tree.</title>
        <authorList>
            <person name="Silva-Junior O.B."/>
            <person name="Grattapaglia D."/>
            <person name="Novaes E."/>
            <person name="Collevatti R.G."/>
        </authorList>
    </citation>
    <scope>NUCLEOTIDE SEQUENCE [LARGE SCALE GENOMIC DNA]</scope>
    <source>
        <strain evidence="5">cv. UFG-1</strain>
    </source>
</reference>
<accession>A0A2G9H259</accession>
<dbReference type="Pfam" id="PF20705">
    <property type="entry name" value="DUF6821"/>
    <property type="match status" value="1"/>
</dbReference>
<evidence type="ECO:0000313" key="4">
    <source>
        <dbReference type="EMBL" id="PIN11614.1"/>
    </source>
</evidence>
<feature type="domain" description="DUF6821" evidence="3">
    <location>
        <begin position="211"/>
        <end position="322"/>
    </location>
</feature>
<keyword evidence="5" id="KW-1185">Reference proteome</keyword>
<feature type="transmembrane region" description="Helical" evidence="2">
    <location>
        <begin position="257"/>
        <end position="277"/>
    </location>
</feature>
<protein>
    <recommendedName>
        <fullName evidence="3">DUF6821 domain-containing protein</fullName>
    </recommendedName>
</protein>
<proteinExistence type="predicted"/>
<dbReference type="OrthoDB" id="1931521at2759"/>